<comment type="caution">
    <text evidence="1">The sequence shown here is derived from an EMBL/GenBank/DDBJ whole genome shotgun (WGS) entry which is preliminary data.</text>
</comment>
<evidence type="ECO:0000313" key="2">
    <source>
        <dbReference type="Proteomes" id="UP001139462"/>
    </source>
</evidence>
<dbReference type="EMBL" id="JAIRBB010000022">
    <property type="protein sequence ID" value="MCG2432137.1"/>
    <property type="molecule type" value="Genomic_DNA"/>
</dbReference>
<accession>A0A9X1R547</accession>
<reference evidence="1" key="1">
    <citation type="submission" date="2021-09" db="EMBL/GenBank/DDBJ databases">
        <title>Genome of Aequorivita sp. strain F64183.</title>
        <authorList>
            <person name="Wang Y."/>
        </authorList>
    </citation>
    <scope>NUCLEOTIDE SEQUENCE</scope>
    <source>
        <strain evidence="1">F64183</strain>
    </source>
</reference>
<keyword evidence="2" id="KW-1185">Reference proteome</keyword>
<dbReference type="AlphaFoldDB" id="A0A9X1R547"/>
<protein>
    <submittedName>
        <fullName evidence="1">Uncharacterized protein</fullName>
    </submittedName>
</protein>
<evidence type="ECO:0000313" key="1">
    <source>
        <dbReference type="EMBL" id="MCG2432137.1"/>
    </source>
</evidence>
<sequence length="125" mass="14200">MNWIKILKAYHQGKFDRYYYGLTPRMIIGASQHPIGTAFENEQVAYDTAYGIFEEMVEYNEDGLIVTSNYCGIHKGPVLSFTEGNLTADSIGTSFKSIWDRYGDEIISGEFGISDYDKKTLNEID</sequence>
<dbReference type="Proteomes" id="UP001139462">
    <property type="component" value="Unassembled WGS sequence"/>
</dbReference>
<proteinExistence type="predicted"/>
<name>A0A9X1R547_9FLAO</name>
<gene>
    <name evidence="1" type="ORF">K8344_13500</name>
</gene>
<dbReference type="RefSeq" id="WP_237609204.1">
    <property type="nucleotide sequence ID" value="NZ_JAIRBB010000022.1"/>
</dbReference>
<organism evidence="1 2">
    <name type="scientific">Aequorivita xiaoshiensis</name>
    <dbReference type="NCBI Taxonomy" id="2874476"/>
    <lineage>
        <taxon>Bacteria</taxon>
        <taxon>Pseudomonadati</taxon>
        <taxon>Bacteroidota</taxon>
        <taxon>Flavobacteriia</taxon>
        <taxon>Flavobacteriales</taxon>
        <taxon>Flavobacteriaceae</taxon>
        <taxon>Aequorivita</taxon>
    </lineage>
</organism>